<reference evidence="3" key="1">
    <citation type="journal article" date="2017" name="Nat. Commun.">
        <title>The asparagus genome sheds light on the origin and evolution of a young Y chromosome.</title>
        <authorList>
            <person name="Harkess A."/>
            <person name="Zhou J."/>
            <person name="Xu C."/>
            <person name="Bowers J.E."/>
            <person name="Van der Hulst R."/>
            <person name="Ayyampalayam S."/>
            <person name="Mercati F."/>
            <person name="Riccardi P."/>
            <person name="McKain M.R."/>
            <person name="Kakrana A."/>
            <person name="Tang H."/>
            <person name="Ray J."/>
            <person name="Groenendijk J."/>
            <person name="Arikit S."/>
            <person name="Mathioni S.M."/>
            <person name="Nakano M."/>
            <person name="Shan H."/>
            <person name="Telgmann-Rauber A."/>
            <person name="Kanno A."/>
            <person name="Yue Z."/>
            <person name="Chen H."/>
            <person name="Li W."/>
            <person name="Chen Y."/>
            <person name="Xu X."/>
            <person name="Zhang Y."/>
            <person name="Luo S."/>
            <person name="Chen H."/>
            <person name="Gao J."/>
            <person name="Mao Z."/>
            <person name="Pires J.C."/>
            <person name="Luo M."/>
            <person name="Kudrna D."/>
            <person name="Wing R.A."/>
            <person name="Meyers B.C."/>
            <person name="Yi K."/>
            <person name="Kong H."/>
            <person name="Lavrijsen P."/>
            <person name="Sunseri F."/>
            <person name="Falavigna A."/>
            <person name="Ye Y."/>
            <person name="Leebens-Mack J.H."/>
            <person name="Chen G."/>
        </authorList>
    </citation>
    <scope>NUCLEOTIDE SEQUENCE [LARGE SCALE GENOMIC DNA]</scope>
    <source>
        <strain evidence="3">cv. DH0086</strain>
    </source>
</reference>
<feature type="region of interest" description="Disordered" evidence="1">
    <location>
        <begin position="247"/>
        <end position="278"/>
    </location>
</feature>
<gene>
    <name evidence="2" type="ORF">A4U43_C06F13070</name>
</gene>
<feature type="region of interest" description="Disordered" evidence="1">
    <location>
        <begin position="296"/>
        <end position="350"/>
    </location>
</feature>
<protein>
    <submittedName>
        <fullName evidence="2">Uncharacterized protein</fullName>
    </submittedName>
</protein>
<sequence length="350" mass="40058">MRNPVGMGVRKRLFLFVFVGKKDYEKPGRHGSEEKMKVPLKGYRAFLEWKGNIPVRDWAVKFNNLLDCLIRDQCSINIAHNFEEQGLKGIRKIWEKLMKDYEFLPLDPNQPLSRNIVYRGMKSQLQERVRYNRCQVKQECFEVWKNTPEAEREALWTTPAFSWIDRDSWENLCAYYDSEDKKDEARRNAQNRASNLHGRATYTGGSRNMSRAMNRLKCQIIEDGGTPTMLKLYLVPRSNPYVKTPSLSNPPISWPSPSPPSPLPSPPRTLSSPPLSPAKPSPLLTALFSLCFAPLPSRSGDPSPPHHRRRTTASPSSPPPRRHRKQPSVAEVQRAIGVVDDDPMRGTRPD</sequence>
<organism evidence="2 3">
    <name type="scientific">Asparagus officinalis</name>
    <name type="common">Garden asparagus</name>
    <dbReference type="NCBI Taxonomy" id="4686"/>
    <lineage>
        <taxon>Eukaryota</taxon>
        <taxon>Viridiplantae</taxon>
        <taxon>Streptophyta</taxon>
        <taxon>Embryophyta</taxon>
        <taxon>Tracheophyta</taxon>
        <taxon>Spermatophyta</taxon>
        <taxon>Magnoliopsida</taxon>
        <taxon>Liliopsida</taxon>
        <taxon>Asparagales</taxon>
        <taxon>Asparagaceae</taxon>
        <taxon>Asparagoideae</taxon>
        <taxon>Asparagus</taxon>
    </lineage>
</organism>
<feature type="compositionally biased region" description="Pro residues" evidence="1">
    <location>
        <begin position="252"/>
        <end position="267"/>
    </location>
</feature>
<keyword evidence="3" id="KW-1185">Reference proteome</keyword>
<dbReference type="EMBL" id="CM007386">
    <property type="protein sequence ID" value="ONK66885.1"/>
    <property type="molecule type" value="Genomic_DNA"/>
</dbReference>
<evidence type="ECO:0000256" key="1">
    <source>
        <dbReference type="SAM" id="MobiDB-lite"/>
    </source>
</evidence>
<dbReference type="Proteomes" id="UP000243459">
    <property type="component" value="Chromosome 6"/>
</dbReference>
<evidence type="ECO:0000313" key="3">
    <source>
        <dbReference type="Proteomes" id="UP000243459"/>
    </source>
</evidence>
<dbReference type="Gramene" id="ONK66885">
    <property type="protein sequence ID" value="ONK66885"/>
    <property type="gene ID" value="A4U43_C06F13070"/>
</dbReference>
<evidence type="ECO:0000313" key="2">
    <source>
        <dbReference type="EMBL" id="ONK66885.1"/>
    </source>
</evidence>
<accession>A0A5P1ELK5</accession>
<name>A0A5P1ELK5_ASPOF</name>
<feature type="region of interest" description="Disordered" evidence="1">
    <location>
        <begin position="180"/>
        <end position="207"/>
    </location>
</feature>
<dbReference type="AlphaFoldDB" id="A0A5P1ELK5"/>
<proteinExistence type="predicted"/>